<evidence type="ECO:0000256" key="2">
    <source>
        <dbReference type="ARBA" id="ARBA00023110"/>
    </source>
</evidence>
<evidence type="ECO:0000256" key="4">
    <source>
        <dbReference type="RuleBase" id="RU363019"/>
    </source>
</evidence>
<dbReference type="PROSITE" id="PS00170">
    <property type="entry name" value="CSA_PPIASE_1"/>
    <property type="match status" value="1"/>
</dbReference>
<dbReference type="GO" id="GO:0016018">
    <property type="term" value="F:cyclosporin A binding"/>
    <property type="evidence" value="ECO:0007669"/>
    <property type="project" value="TreeGrafter"/>
</dbReference>
<dbReference type="GO" id="GO:0006457">
    <property type="term" value="P:protein folding"/>
    <property type="evidence" value="ECO:0007669"/>
    <property type="project" value="InterPro"/>
</dbReference>
<comment type="catalytic activity">
    <reaction evidence="1 4">
        <text>[protein]-peptidylproline (omega=180) = [protein]-peptidylproline (omega=0)</text>
        <dbReference type="Rhea" id="RHEA:16237"/>
        <dbReference type="Rhea" id="RHEA-COMP:10747"/>
        <dbReference type="Rhea" id="RHEA-COMP:10748"/>
        <dbReference type="ChEBI" id="CHEBI:83833"/>
        <dbReference type="ChEBI" id="CHEBI:83834"/>
        <dbReference type="EC" id="5.2.1.8"/>
    </reaction>
</comment>
<proteinExistence type="inferred from homology"/>
<dbReference type="GO" id="GO:0005737">
    <property type="term" value="C:cytoplasm"/>
    <property type="evidence" value="ECO:0007669"/>
    <property type="project" value="TreeGrafter"/>
</dbReference>
<evidence type="ECO:0000259" key="5">
    <source>
        <dbReference type="PROSITE" id="PS50072"/>
    </source>
</evidence>
<feature type="domain" description="PPIase cyclophilin-type" evidence="5">
    <location>
        <begin position="37"/>
        <end position="193"/>
    </location>
</feature>
<dbReference type="FunFam" id="2.40.100.10:FF:000025">
    <property type="entry name" value="Peptidyl-prolyl cis-trans isomerase CYP19-2"/>
    <property type="match status" value="1"/>
</dbReference>
<keyword evidence="3 4" id="KW-0413">Isomerase</keyword>
<dbReference type="OrthoDB" id="193499at2759"/>
<dbReference type="InterPro" id="IPR002130">
    <property type="entry name" value="Cyclophilin-type_PPIase_dom"/>
</dbReference>
<protein>
    <recommendedName>
        <fullName evidence="4">Peptidyl-prolyl cis-trans isomerase</fullName>
        <shortName evidence="4">PPIase</shortName>
        <ecNumber evidence="4">5.2.1.8</ecNumber>
    </recommendedName>
</protein>
<dbReference type="InterPro" id="IPR029000">
    <property type="entry name" value="Cyclophilin-like_dom_sf"/>
</dbReference>
<gene>
    <name evidence="6" type="ORF">SEMRO_134_G063440.1</name>
</gene>
<evidence type="ECO:0000313" key="6">
    <source>
        <dbReference type="EMBL" id="CAB9502359.1"/>
    </source>
</evidence>
<name>A0A9N8DGR1_9STRA</name>
<keyword evidence="7" id="KW-1185">Reference proteome</keyword>
<dbReference type="InterPro" id="IPR020892">
    <property type="entry name" value="Cyclophilin-type_PPIase_CS"/>
</dbReference>
<evidence type="ECO:0000256" key="3">
    <source>
        <dbReference type="ARBA" id="ARBA00023235"/>
    </source>
</evidence>
<dbReference type="PANTHER" id="PTHR11071">
    <property type="entry name" value="PEPTIDYL-PROLYL CIS-TRANS ISOMERASE"/>
    <property type="match status" value="1"/>
</dbReference>
<dbReference type="EC" id="5.2.1.8" evidence="4"/>
<dbReference type="Gene3D" id="2.40.100.10">
    <property type="entry name" value="Cyclophilin-like"/>
    <property type="match status" value="1"/>
</dbReference>
<comment type="similarity">
    <text evidence="4">Belongs to the cyclophilin-type PPIase family.</text>
</comment>
<dbReference type="PANTHER" id="PTHR11071:SF561">
    <property type="entry name" value="PEPTIDYL-PROLYL CIS-TRANS ISOMERASE D-RELATED"/>
    <property type="match status" value="1"/>
</dbReference>
<dbReference type="SUPFAM" id="SSF50891">
    <property type="entry name" value="Cyclophilin-like"/>
    <property type="match status" value="1"/>
</dbReference>
<dbReference type="EMBL" id="CAICTM010000133">
    <property type="protein sequence ID" value="CAB9502359.1"/>
    <property type="molecule type" value="Genomic_DNA"/>
</dbReference>
<accession>A0A9N8DGR1</accession>
<dbReference type="InterPro" id="IPR024936">
    <property type="entry name" value="Cyclophilin-type_PPIase"/>
</dbReference>
<dbReference type="AlphaFoldDB" id="A0A9N8DGR1"/>
<dbReference type="GO" id="GO:0003755">
    <property type="term" value="F:peptidyl-prolyl cis-trans isomerase activity"/>
    <property type="evidence" value="ECO:0007669"/>
    <property type="project" value="UniProtKB-UniRule"/>
</dbReference>
<comment type="caution">
    <text evidence="6">The sequence shown here is derived from an EMBL/GenBank/DDBJ whole genome shotgun (WGS) entry which is preliminary data.</text>
</comment>
<dbReference type="PROSITE" id="PS50072">
    <property type="entry name" value="CSA_PPIASE_2"/>
    <property type="match status" value="1"/>
</dbReference>
<dbReference type="PIRSF" id="PIRSF001467">
    <property type="entry name" value="Peptidylpro_ismrse"/>
    <property type="match status" value="1"/>
</dbReference>
<dbReference type="Pfam" id="PF00160">
    <property type="entry name" value="Pro_isomerase"/>
    <property type="match status" value="1"/>
</dbReference>
<keyword evidence="2 4" id="KW-0697">Rotamase</keyword>
<reference evidence="6" key="1">
    <citation type="submission" date="2020-06" db="EMBL/GenBank/DDBJ databases">
        <authorList>
            <consortium name="Plant Systems Biology data submission"/>
        </authorList>
    </citation>
    <scope>NUCLEOTIDE SEQUENCE</scope>
    <source>
        <strain evidence="6">D6</strain>
    </source>
</reference>
<evidence type="ECO:0000313" key="7">
    <source>
        <dbReference type="Proteomes" id="UP001153069"/>
    </source>
</evidence>
<organism evidence="6 7">
    <name type="scientific">Seminavis robusta</name>
    <dbReference type="NCBI Taxonomy" id="568900"/>
    <lineage>
        <taxon>Eukaryota</taxon>
        <taxon>Sar</taxon>
        <taxon>Stramenopiles</taxon>
        <taxon>Ochrophyta</taxon>
        <taxon>Bacillariophyta</taxon>
        <taxon>Bacillariophyceae</taxon>
        <taxon>Bacillariophycidae</taxon>
        <taxon>Naviculales</taxon>
        <taxon>Naviculaceae</taxon>
        <taxon>Seminavis</taxon>
    </lineage>
</organism>
<comment type="function">
    <text evidence="4">PPIases accelerate the folding of proteins. It catalyzes the cis-trans isomerization of proline imidic peptide bonds in oligopeptides.</text>
</comment>
<evidence type="ECO:0000256" key="1">
    <source>
        <dbReference type="ARBA" id="ARBA00000971"/>
    </source>
</evidence>
<dbReference type="PRINTS" id="PR00153">
    <property type="entry name" value="CSAPPISMRASE"/>
</dbReference>
<sequence length="194" mass="20694">MQAGGGSGPDPAVMAAIERGNAVVFLDVAMGEGDAMSPLGRIKLELFVNDCPKTTANFKAFCTGEHMENAQPIGYKDSSFHRVIKGFMVQGGDFINNDGTGSKSIYGTANFADENFLHKHDKPGVLSSANSGPNTNGCQFFITCAKADWLDGKHVVFGKVLDAPSMLTVRKCEAAPVHGDKPRMPLRIVQCGEL</sequence>
<dbReference type="Proteomes" id="UP001153069">
    <property type="component" value="Unassembled WGS sequence"/>
</dbReference>